<organism evidence="2 3">
    <name type="scientific">Colocasia esculenta</name>
    <name type="common">Wild taro</name>
    <name type="synonym">Arum esculentum</name>
    <dbReference type="NCBI Taxonomy" id="4460"/>
    <lineage>
        <taxon>Eukaryota</taxon>
        <taxon>Viridiplantae</taxon>
        <taxon>Streptophyta</taxon>
        <taxon>Embryophyta</taxon>
        <taxon>Tracheophyta</taxon>
        <taxon>Spermatophyta</taxon>
        <taxon>Magnoliopsida</taxon>
        <taxon>Liliopsida</taxon>
        <taxon>Araceae</taxon>
        <taxon>Aroideae</taxon>
        <taxon>Colocasieae</taxon>
        <taxon>Colocasia</taxon>
    </lineage>
</organism>
<feature type="region of interest" description="Disordered" evidence="1">
    <location>
        <begin position="1"/>
        <end position="20"/>
    </location>
</feature>
<feature type="compositionally biased region" description="Polar residues" evidence="1">
    <location>
        <begin position="11"/>
        <end position="20"/>
    </location>
</feature>
<name>A0A843V812_COLES</name>
<comment type="caution">
    <text evidence="2">The sequence shown here is derived from an EMBL/GenBank/DDBJ whole genome shotgun (WGS) entry which is preliminary data.</text>
</comment>
<keyword evidence="3" id="KW-1185">Reference proteome</keyword>
<evidence type="ECO:0000313" key="3">
    <source>
        <dbReference type="Proteomes" id="UP000652761"/>
    </source>
</evidence>
<dbReference type="EMBL" id="NMUH01001684">
    <property type="protein sequence ID" value="MQL94512.1"/>
    <property type="molecule type" value="Genomic_DNA"/>
</dbReference>
<dbReference type="AlphaFoldDB" id="A0A843V812"/>
<accession>A0A843V812</accession>
<protein>
    <submittedName>
        <fullName evidence="2">Uncharacterized protein</fullName>
    </submittedName>
</protein>
<sequence length="160" mass="17256">MPVEEIAMPSRVNSQLARQKSPQGGRFAILQSMEDGVVQEPSEIVVREQPSSSKHTAADMELCATDLVSLHQLVPLGGLDPGPSQSIEPVIADGGFLHSQVLEAKKIVDMPKVFEAGKVVADRAQLDNSLMQTCGLGRGVRSMRVDKEGVVLEIDRGMPR</sequence>
<evidence type="ECO:0000313" key="2">
    <source>
        <dbReference type="EMBL" id="MQL94512.1"/>
    </source>
</evidence>
<reference evidence="2" key="1">
    <citation type="submission" date="2017-07" db="EMBL/GenBank/DDBJ databases">
        <title>Taro Niue Genome Assembly and Annotation.</title>
        <authorList>
            <person name="Atibalentja N."/>
            <person name="Keating K."/>
            <person name="Fields C.J."/>
        </authorList>
    </citation>
    <scope>NUCLEOTIDE SEQUENCE</scope>
    <source>
        <strain evidence="2">Niue_2</strain>
        <tissue evidence="2">Leaf</tissue>
    </source>
</reference>
<dbReference type="Proteomes" id="UP000652761">
    <property type="component" value="Unassembled WGS sequence"/>
</dbReference>
<gene>
    <name evidence="2" type="ORF">Taro_027162</name>
</gene>
<proteinExistence type="predicted"/>
<evidence type="ECO:0000256" key="1">
    <source>
        <dbReference type="SAM" id="MobiDB-lite"/>
    </source>
</evidence>